<name>A0A9J6F6A3_RHIMP</name>
<dbReference type="VEuPathDB" id="VectorBase:LOC119183526"/>
<evidence type="ECO:0000313" key="3">
    <source>
        <dbReference type="EMBL" id="KAH8042031.1"/>
    </source>
</evidence>
<keyword evidence="2" id="KW-1133">Transmembrane helix</keyword>
<proteinExistence type="predicted"/>
<dbReference type="Proteomes" id="UP000821866">
    <property type="component" value="Chromosome 1"/>
</dbReference>
<reference evidence="3" key="2">
    <citation type="submission" date="2021-09" db="EMBL/GenBank/DDBJ databases">
        <authorList>
            <person name="Jia N."/>
            <person name="Wang J."/>
            <person name="Shi W."/>
            <person name="Du L."/>
            <person name="Sun Y."/>
            <person name="Zhan W."/>
            <person name="Jiang J."/>
            <person name="Wang Q."/>
            <person name="Zhang B."/>
            <person name="Ji P."/>
            <person name="Sakyi L.B."/>
            <person name="Cui X."/>
            <person name="Yuan T."/>
            <person name="Jiang B."/>
            <person name="Yang W."/>
            <person name="Lam T.T.-Y."/>
            <person name="Chang Q."/>
            <person name="Ding S."/>
            <person name="Wang X."/>
            <person name="Zhu J."/>
            <person name="Ruan X."/>
            <person name="Zhao L."/>
            <person name="Wei J."/>
            <person name="Que T."/>
            <person name="Du C."/>
            <person name="Cheng J."/>
            <person name="Dai P."/>
            <person name="Han X."/>
            <person name="Huang E."/>
            <person name="Gao Y."/>
            <person name="Liu J."/>
            <person name="Shao H."/>
            <person name="Ye R."/>
            <person name="Li L."/>
            <person name="Wei W."/>
            <person name="Wang X."/>
            <person name="Wang C."/>
            <person name="Huo Q."/>
            <person name="Li W."/>
            <person name="Guo W."/>
            <person name="Chen H."/>
            <person name="Chen S."/>
            <person name="Zhou L."/>
            <person name="Zhou L."/>
            <person name="Ni X."/>
            <person name="Tian J."/>
            <person name="Zhou Y."/>
            <person name="Sheng Y."/>
            <person name="Liu T."/>
            <person name="Pan Y."/>
            <person name="Xia L."/>
            <person name="Li J."/>
            <person name="Zhao F."/>
            <person name="Cao W."/>
        </authorList>
    </citation>
    <scope>NUCLEOTIDE SEQUENCE</scope>
    <source>
        <strain evidence="3">Rmic-2018</strain>
        <tissue evidence="3">Larvae</tissue>
    </source>
</reference>
<evidence type="ECO:0000256" key="2">
    <source>
        <dbReference type="SAM" id="Phobius"/>
    </source>
</evidence>
<feature type="compositionally biased region" description="Low complexity" evidence="1">
    <location>
        <begin position="214"/>
        <end position="226"/>
    </location>
</feature>
<feature type="transmembrane region" description="Helical" evidence="2">
    <location>
        <begin position="382"/>
        <end position="405"/>
    </location>
</feature>
<accession>A0A9J6F6A3</accession>
<keyword evidence="2" id="KW-0812">Transmembrane</keyword>
<organism evidence="3 4">
    <name type="scientific">Rhipicephalus microplus</name>
    <name type="common">Cattle tick</name>
    <name type="synonym">Boophilus microplus</name>
    <dbReference type="NCBI Taxonomy" id="6941"/>
    <lineage>
        <taxon>Eukaryota</taxon>
        <taxon>Metazoa</taxon>
        <taxon>Ecdysozoa</taxon>
        <taxon>Arthropoda</taxon>
        <taxon>Chelicerata</taxon>
        <taxon>Arachnida</taxon>
        <taxon>Acari</taxon>
        <taxon>Parasitiformes</taxon>
        <taxon>Ixodida</taxon>
        <taxon>Ixodoidea</taxon>
        <taxon>Ixodidae</taxon>
        <taxon>Rhipicephalinae</taxon>
        <taxon>Rhipicephalus</taxon>
        <taxon>Boophilus</taxon>
    </lineage>
</organism>
<feature type="region of interest" description="Disordered" evidence="1">
    <location>
        <begin position="18"/>
        <end position="41"/>
    </location>
</feature>
<dbReference type="AlphaFoldDB" id="A0A9J6F6A3"/>
<feature type="transmembrane region" description="Helical" evidence="2">
    <location>
        <begin position="343"/>
        <end position="362"/>
    </location>
</feature>
<evidence type="ECO:0000313" key="4">
    <source>
        <dbReference type="Proteomes" id="UP000821866"/>
    </source>
</evidence>
<gene>
    <name evidence="3" type="ORF">HPB51_020144</name>
</gene>
<keyword evidence="4" id="KW-1185">Reference proteome</keyword>
<reference evidence="3" key="1">
    <citation type="journal article" date="2020" name="Cell">
        <title>Large-Scale Comparative Analyses of Tick Genomes Elucidate Their Genetic Diversity and Vector Capacities.</title>
        <authorList>
            <consortium name="Tick Genome and Microbiome Consortium (TIGMIC)"/>
            <person name="Jia N."/>
            <person name="Wang J."/>
            <person name="Shi W."/>
            <person name="Du L."/>
            <person name="Sun Y."/>
            <person name="Zhan W."/>
            <person name="Jiang J.F."/>
            <person name="Wang Q."/>
            <person name="Zhang B."/>
            <person name="Ji P."/>
            <person name="Bell-Sakyi L."/>
            <person name="Cui X.M."/>
            <person name="Yuan T.T."/>
            <person name="Jiang B.G."/>
            <person name="Yang W.F."/>
            <person name="Lam T.T."/>
            <person name="Chang Q.C."/>
            <person name="Ding S.J."/>
            <person name="Wang X.J."/>
            <person name="Zhu J.G."/>
            <person name="Ruan X.D."/>
            <person name="Zhao L."/>
            <person name="Wei J.T."/>
            <person name="Ye R.Z."/>
            <person name="Que T.C."/>
            <person name="Du C.H."/>
            <person name="Zhou Y.H."/>
            <person name="Cheng J.X."/>
            <person name="Dai P.F."/>
            <person name="Guo W.B."/>
            <person name="Han X.H."/>
            <person name="Huang E.J."/>
            <person name="Li L.F."/>
            <person name="Wei W."/>
            <person name="Gao Y.C."/>
            <person name="Liu J.Z."/>
            <person name="Shao H.Z."/>
            <person name="Wang X."/>
            <person name="Wang C.C."/>
            <person name="Yang T.C."/>
            <person name="Huo Q.B."/>
            <person name="Li W."/>
            <person name="Chen H.Y."/>
            <person name="Chen S.E."/>
            <person name="Zhou L.G."/>
            <person name="Ni X.B."/>
            <person name="Tian J.H."/>
            <person name="Sheng Y."/>
            <person name="Liu T."/>
            <person name="Pan Y.S."/>
            <person name="Xia L.Y."/>
            <person name="Li J."/>
            <person name="Zhao F."/>
            <person name="Cao W.C."/>
        </authorList>
    </citation>
    <scope>NUCLEOTIDE SEQUENCE</scope>
    <source>
        <strain evidence="3">Rmic-2018</strain>
    </source>
</reference>
<keyword evidence="2" id="KW-0472">Membrane</keyword>
<feature type="compositionally biased region" description="Low complexity" evidence="1">
    <location>
        <begin position="19"/>
        <end position="32"/>
    </location>
</feature>
<feature type="region of interest" description="Disordered" evidence="1">
    <location>
        <begin position="183"/>
        <end position="226"/>
    </location>
</feature>
<comment type="caution">
    <text evidence="3">The sequence shown here is derived from an EMBL/GenBank/DDBJ whole genome shotgun (WGS) entry which is preliminary data.</text>
</comment>
<dbReference type="EMBL" id="JABSTU010000001">
    <property type="protein sequence ID" value="KAH8042031.1"/>
    <property type="molecule type" value="Genomic_DNA"/>
</dbReference>
<protein>
    <submittedName>
        <fullName evidence="3">Uncharacterized protein</fullName>
    </submittedName>
</protein>
<sequence length="444" mass="48016">MDGSATSAKRAAMLLLLNSDSSESESSSTDTSDSSDSDSDAKACAYEREFNKLFRIPAKRPKVVGFIEDVVRQYSDHEVCGQQNLHARLGKPFRHVRKHRVQSSSRVAQFLMTLGPSVIKFPADLEKLTSSFEKGHRTAKANDLRKYAAQHSSSSFTSRLCCHHTSRHSTVCPYASVAQRAQPWRRRSDAAAAVSPHRGHGGHSSSGSRRRHAPSSSSSAACPCSSSSPDGVVVEAAAPRCYSSPAAAETGCGVSLHSAVVCSCSLSPAPPAPRPLRTPAPCYSLPPTVLCHRTRVKELQCLSPCLCSPVVTVAASMAAAASASASSVARSVLALLKTVARDVLAVLAVVAFFLTPVAALPYTRAYVPNTYTLINSNCSAWALRILTWLLLLPGTVSVVFVLIVLPPLCIPRRWKYRAVIENYKVGPQTTFRWESPFFDRKYRL</sequence>
<evidence type="ECO:0000256" key="1">
    <source>
        <dbReference type="SAM" id="MobiDB-lite"/>
    </source>
</evidence>